<dbReference type="PANTHER" id="PTHR44169">
    <property type="entry name" value="NADPH-DEPENDENT 1-ACYLDIHYDROXYACETONE PHOSPHATE REDUCTASE"/>
    <property type="match status" value="1"/>
</dbReference>
<evidence type="ECO:0000256" key="1">
    <source>
        <dbReference type="ARBA" id="ARBA00006484"/>
    </source>
</evidence>
<dbReference type="CDD" id="cd05374">
    <property type="entry name" value="17beta-HSD-like_SDR_c"/>
    <property type="match status" value="1"/>
</dbReference>
<reference evidence="4 5" key="1">
    <citation type="submission" date="2016-10" db="EMBL/GenBank/DDBJ databases">
        <authorList>
            <person name="de Groot N.N."/>
        </authorList>
    </citation>
    <scope>NUCLEOTIDE SEQUENCE [LARGE SCALE GENOMIC DNA]</scope>
    <source>
        <strain evidence="4 5">Nl18</strain>
    </source>
</reference>
<dbReference type="InterPro" id="IPR002347">
    <property type="entry name" value="SDR_fam"/>
</dbReference>
<dbReference type="PRINTS" id="PR00081">
    <property type="entry name" value="GDHRDH"/>
</dbReference>
<dbReference type="PROSITE" id="PS00061">
    <property type="entry name" value="ADH_SHORT"/>
    <property type="match status" value="1"/>
</dbReference>
<dbReference type="EMBL" id="FOCT01000007">
    <property type="protein sequence ID" value="SEN81651.1"/>
    <property type="molecule type" value="Genomic_DNA"/>
</dbReference>
<evidence type="ECO:0000313" key="4">
    <source>
        <dbReference type="EMBL" id="SEN81651.1"/>
    </source>
</evidence>
<dbReference type="Gene3D" id="3.40.50.720">
    <property type="entry name" value="NAD(P)-binding Rossmann-like Domain"/>
    <property type="match status" value="1"/>
</dbReference>
<dbReference type="PRINTS" id="PR00080">
    <property type="entry name" value="SDRFAMILY"/>
</dbReference>
<proteinExistence type="inferred from homology"/>
<dbReference type="Pfam" id="PF00106">
    <property type="entry name" value="adh_short"/>
    <property type="match status" value="1"/>
</dbReference>
<dbReference type="SUPFAM" id="SSF51735">
    <property type="entry name" value="NAD(P)-binding Rossmann-fold domains"/>
    <property type="match status" value="1"/>
</dbReference>
<dbReference type="PANTHER" id="PTHR44169:SF6">
    <property type="entry name" value="NADPH-DEPENDENT 1-ACYLDIHYDROXYACETONE PHOSPHATE REDUCTASE"/>
    <property type="match status" value="1"/>
</dbReference>
<dbReference type="AlphaFoldDB" id="A0A1H8JM67"/>
<dbReference type="Proteomes" id="UP000183898">
    <property type="component" value="Unassembled WGS sequence"/>
</dbReference>
<dbReference type="GO" id="GO:0016491">
    <property type="term" value="F:oxidoreductase activity"/>
    <property type="evidence" value="ECO:0007669"/>
    <property type="project" value="UniProtKB-KW"/>
</dbReference>
<protein>
    <submittedName>
        <fullName evidence="4">NADP-dependent 3-hydroxy acid dehydrogenase YdfG</fullName>
    </submittedName>
</protein>
<dbReference type="RefSeq" id="WP_074746686.1">
    <property type="nucleotide sequence ID" value="NZ_FOCT01000007.1"/>
</dbReference>
<sequence>MADRIALVTGASSGIGRATAELLAQNGYYVFALARRMHRLEQIRSSHIEPICLDVTDDAAVRQAVAHIISTHGRIDVLVNNAAICQPGAVECVPLETAHWQLEVNLFGYARFMQAVLPHMREQRSGCIVNIVSALSRISVPGFGWYSASKYAIEALTDAVRGEVMEFGINVVLIAPGLIKTEFVPNQLRAMERIPHPAAYKRLLAGVYNLVVGEPEAPGPEIIAQAVLSAVKVSRPPVRHALPLDSKMSVMARWLLGGRIFAWTVRLRMKFSRGMSYQSK</sequence>
<evidence type="ECO:0000256" key="3">
    <source>
        <dbReference type="RuleBase" id="RU000363"/>
    </source>
</evidence>
<organism evidence="4 5">
    <name type="scientific">Nitrosospira multiformis</name>
    <dbReference type="NCBI Taxonomy" id="1231"/>
    <lineage>
        <taxon>Bacteria</taxon>
        <taxon>Pseudomonadati</taxon>
        <taxon>Pseudomonadota</taxon>
        <taxon>Betaproteobacteria</taxon>
        <taxon>Nitrosomonadales</taxon>
        <taxon>Nitrosomonadaceae</taxon>
        <taxon>Nitrosospira</taxon>
    </lineage>
</organism>
<comment type="similarity">
    <text evidence="1 3">Belongs to the short-chain dehydrogenases/reductases (SDR) family.</text>
</comment>
<evidence type="ECO:0000313" key="5">
    <source>
        <dbReference type="Proteomes" id="UP000183898"/>
    </source>
</evidence>
<dbReference type="InterPro" id="IPR020904">
    <property type="entry name" value="Sc_DH/Rdtase_CS"/>
</dbReference>
<evidence type="ECO:0000256" key="2">
    <source>
        <dbReference type="ARBA" id="ARBA00023002"/>
    </source>
</evidence>
<dbReference type="InterPro" id="IPR036291">
    <property type="entry name" value="NAD(P)-bd_dom_sf"/>
</dbReference>
<name>A0A1H8JM67_9PROT</name>
<gene>
    <name evidence="4" type="ORF">SAMN05216404_107116</name>
</gene>
<keyword evidence="2" id="KW-0560">Oxidoreductase</keyword>
<accession>A0A1H8JM67</accession>